<dbReference type="OrthoDB" id="56145at2759"/>
<reference evidence="3" key="2">
    <citation type="submission" date="2021-04" db="EMBL/GenBank/DDBJ databases">
        <authorList>
            <person name="Podell S."/>
        </authorList>
    </citation>
    <scope>NUCLEOTIDE SEQUENCE</scope>
    <source>
        <strain evidence="3">Hildebrandi</strain>
    </source>
</reference>
<reference evidence="3" key="1">
    <citation type="journal article" date="2021" name="Sci. Rep.">
        <title>Diploid genomic architecture of Nitzschia inconspicua, an elite biomass production diatom.</title>
        <authorList>
            <person name="Oliver A."/>
            <person name="Podell S."/>
            <person name="Pinowska A."/>
            <person name="Traller J.C."/>
            <person name="Smith S.R."/>
            <person name="McClure R."/>
            <person name="Beliaev A."/>
            <person name="Bohutskyi P."/>
            <person name="Hill E.A."/>
            <person name="Rabines A."/>
            <person name="Zheng H."/>
            <person name="Allen L.Z."/>
            <person name="Kuo A."/>
            <person name="Grigoriev I.V."/>
            <person name="Allen A.E."/>
            <person name="Hazlebeck D."/>
            <person name="Allen E.E."/>
        </authorList>
    </citation>
    <scope>NUCLEOTIDE SEQUENCE</scope>
    <source>
        <strain evidence="3">Hildebrandi</strain>
    </source>
</reference>
<gene>
    <name evidence="3" type="ORF">IV203_004200</name>
</gene>
<feature type="region of interest" description="Disordered" evidence="2">
    <location>
        <begin position="1"/>
        <end position="25"/>
    </location>
</feature>
<evidence type="ECO:0000313" key="3">
    <source>
        <dbReference type="EMBL" id="KAG7354844.1"/>
    </source>
</evidence>
<accession>A0A9K3L3B0</accession>
<dbReference type="EMBL" id="JAGRRH010000016">
    <property type="protein sequence ID" value="KAG7354844.1"/>
    <property type="molecule type" value="Genomic_DNA"/>
</dbReference>
<organism evidence="3 4">
    <name type="scientific">Nitzschia inconspicua</name>
    <dbReference type="NCBI Taxonomy" id="303405"/>
    <lineage>
        <taxon>Eukaryota</taxon>
        <taxon>Sar</taxon>
        <taxon>Stramenopiles</taxon>
        <taxon>Ochrophyta</taxon>
        <taxon>Bacillariophyta</taxon>
        <taxon>Bacillariophyceae</taxon>
        <taxon>Bacillariophycidae</taxon>
        <taxon>Bacillariales</taxon>
        <taxon>Bacillariaceae</taxon>
        <taxon>Nitzschia</taxon>
    </lineage>
</organism>
<evidence type="ECO:0000256" key="1">
    <source>
        <dbReference type="SAM" id="Coils"/>
    </source>
</evidence>
<sequence>MSFLQPAPQTAGGLVPPSTPHEDAKAGFQFSFKPIGQDRLGLVRSTSMPSAKKAVMPLPPSRQPLQQLRMNGTCGRTASDAATQFVGGHHNVQRSYTLKGATNLPKQTHLLRKKVDRILLSFQETVVEHDKTQQMRLQQFQLENERLRKANTELEVDNLTYFKELEDCEEQIGELEQQRKDLMEKLAKLRQQCAEVETTLKEENAKLKGDNESLVQELKKYTDRVLQKCQQQ</sequence>
<comment type="caution">
    <text evidence="3">The sequence shown here is derived from an EMBL/GenBank/DDBJ whole genome shotgun (WGS) entry which is preliminary data.</text>
</comment>
<dbReference type="Proteomes" id="UP000693970">
    <property type="component" value="Unassembled WGS sequence"/>
</dbReference>
<dbReference type="AlphaFoldDB" id="A0A9K3L3B0"/>
<feature type="coiled-coil region" evidence="1">
    <location>
        <begin position="137"/>
        <end position="224"/>
    </location>
</feature>
<keyword evidence="1" id="KW-0175">Coiled coil</keyword>
<evidence type="ECO:0000313" key="4">
    <source>
        <dbReference type="Proteomes" id="UP000693970"/>
    </source>
</evidence>
<proteinExistence type="predicted"/>
<protein>
    <submittedName>
        <fullName evidence="3">Uncharacterized protein</fullName>
    </submittedName>
</protein>
<keyword evidence="4" id="KW-1185">Reference proteome</keyword>
<name>A0A9K3L3B0_9STRA</name>
<evidence type="ECO:0000256" key="2">
    <source>
        <dbReference type="SAM" id="MobiDB-lite"/>
    </source>
</evidence>